<name>A0A645GZ93_9ZZZZ</name>
<proteinExistence type="predicted"/>
<protein>
    <submittedName>
        <fullName evidence="1">Uncharacterized protein</fullName>
    </submittedName>
</protein>
<accession>A0A645GZ93</accession>
<organism evidence="1">
    <name type="scientific">bioreactor metagenome</name>
    <dbReference type="NCBI Taxonomy" id="1076179"/>
    <lineage>
        <taxon>unclassified sequences</taxon>
        <taxon>metagenomes</taxon>
        <taxon>ecological metagenomes</taxon>
    </lineage>
</organism>
<dbReference type="AlphaFoldDB" id="A0A645GZ93"/>
<evidence type="ECO:0000313" key="1">
    <source>
        <dbReference type="EMBL" id="MPN32131.1"/>
    </source>
</evidence>
<dbReference type="EMBL" id="VSSQ01083973">
    <property type="protein sequence ID" value="MPN32131.1"/>
    <property type="molecule type" value="Genomic_DNA"/>
</dbReference>
<reference evidence="1" key="1">
    <citation type="submission" date="2019-08" db="EMBL/GenBank/DDBJ databases">
        <authorList>
            <person name="Kucharzyk K."/>
            <person name="Murdoch R.W."/>
            <person name="Higgins S."/>
            <person name="Loffler F."/>
        </authorList>
    </citation>
    <scope>NUCLEOTIDE SEQUENCE</scope>
</reference>
<sequence>MKQVVFPVAGKALPHAAKQQAHGVNKALVGIDAAGGGEHSGFRFKPRLP</sequence>
<comment type="caution">
    <text evidence="1">The sequence shown here is derived from an EMBL/GenBank/DDBJ whole genome shotgun (WGS) entry which is preliminary data.</text>
</comment>
<gene>
    <name evidence="1" type="ORF">SDC9_179607</name>
</gene>